<reference evidence="2 3" key="1">
    <citation type="submission" date="2018-06" db="EMBL/GenBank/DDBJ databases">
        <authorList>
            <consortium name="Pathogen Informatics"/>
            <person name="Doyle S."/>
        </authorList>
    </citation>
    <scope>NUCLEOTIDE SEQUENCE [LARGE SCALE GENOMIC DNA]</scope>
    <source>
        <strain evidence="2 3">NCTC10005</strain>
    </source>
</reference>
<dbReference type="Proteomes" id="UP000255106">
    <property type="component" value="Unassembled WGS sequence"/>
</dbReference>
<organism evidence="2 3">
    <name type="scientific">Enterobacter cloacae</name>
    <dbReference type="NCBI Taxonomy" id="550"/>
    <lineage>
        <taxon>Bacteria</taxon>
        <taxon>Pseudomonadati</taxon>
        <taxon>Pseudomonadota</taxon>
        <taxon>Gammaproteobacteria</taxon>
        <taxon>Enterobacterales</taxon>
        <taxon>Enterobacteriaceae</taxon>
        <taxon>Enterobacter</taxon>
        <taxon>Enterobacter cloacae complex</taxon>
    </lineage>
</organism>
<sequence>MCEQVLNTGNIPVKGGITQGTVNTFNFIFDVRSAGKSATKAGQGQIRTVREGNGHGNKDINPEAVNVR</sequence>
<evidence type="ECO:0000313" key="2">
    <source>
        <dbReference type="EMBL" id="STQ14420.1"/>
    </source>
</evidence>
<evidence type="ECO:0000313" key="3">
    <source>
        <dbReference type="Proteomes" id="UP000255106"/>
    </source>
</evidence>
<feature type="compositionally biased region" description="Basic and acidic residues" evidence="1">
    <location>
        <begin position="48"/>
        <end position="61"/>
    </location>
</feature>
<gene>
    <name evidence="2" type="ORF">NCTC10005_07277</name>
</gene>
<dbReference type="AlphaFoldDB" id="A0A377MAH2"/>
<dbReference type="RefSeq" id="WP_057071225.1">
    <property type="nucleotide sequence ID" value="NZ_CP078537.1"/>
</dbReference>
<feature type="region of interest" description="Disordered" evidence="1">
    <location>
        <begin position="48"/>
        <end position="68"/>
    </location>
</feature>
<evidence type="ECO:0000256" key="1">
    <source>
        <dbReference type="SAM" id="MobiDB-lite"/>
    </source>
</evidence>
<proteinExistence type="predicted"/>
<dbReference type="EMBL" id="UGJB01000004">
    <property type="protein sequence ID" value="STQ14420.1"/>
    <property type="molecule type" value="Genomic_DNA"/>
</dbReference>
<accession>A0A377MAH2</accession>
<protein>
    <submittedName>
        <fullName evidence="2">Uncharacterized protein</fullName>
    </submittedName>
</protein>
<name>A0A377MAH2_ENTCL</name>